<dbReference type="EMBL" id="JAPDFR010000003">
    <property type="protein sequence ID" value="KAK0387512.1"/>
    <property type="molecule type" value="Genomic_DNA"/>
</dbReference>
<evidence type="ECO:0000256" key="5">
    <source>
        <dbReference type="ARBA" id="ARBA00022737"/>
    </source>
</evidence>
<comment type="similarity">
    <text evidence="2">Belongs to the ABC transporter superfamily. ABCC family. Conjugate transporter (TC 3.A.1.208) subfamily.</text>
</comment>
<keyword evidence="6" id="KW-0547">Nucleotide-binding</keyword>
<dbReference type="GO" id="GO:0005524">
    <property type="term" value="F:ATP binding"/>
    <property type="evidence" value="ECO:0007669"/>
    <property type="project" value="UniProtKB-KW"/>
</dbReference>
<comment type="subcellular location">
    <subcellularLocation>
        <location evidence="1">Membrane</location>
        <topology evidence="1">Multi-pass membrane protein</topology>
    </subcellularLocation>
</comment>
<feature type="transmembrane region" description="Helical" evidence="11">
    <location>
        <begin position="14"/>
        <end position="32"/>
    </location>
</feature>
<feature type="transmembrane region" description="Helical" evidence="11">
    <location>
        <begin position="1140"/>
        <end position="1157"/>
    </location>
</feature>
<evidence type="ECO:0000256" key="7">
    <source>
        <dbReference type="ARBA" id="ARBA00022840"/>
    </source>
</evidence>
<proteinExistence type="inferred from homology"/>
<dbReference type="InterPro" id="IPR036640">
    <property type="entry name" value="ABC1_TM_sf"/>
</dbReference>
<dbReference type="InterPro" id="IPR003593">
    <property type="entry name" value="AAA+_ATPase"/>
</dbReference>
<keyword evidence="5" id="KW-0677">Repeat</keyword>
<feature type="transmembrane region" description="Helical" evidence="11">
    <location>
        <begin position="316"/>
        <end position="336"/>
    </location>
</feature>
<evidence type="ECO:0000313" key="14">
    <source>
        <dbReference type="EMBL" id="KAK0387512.1"/>
    </source>
</evidence>
<organism evidence="14 15">
    <name type="scientific">Sarocladium strictum</name>
    <name type="common">Black bundle disease fungus</name>
    <name type="synonym">Acremonium strictum</name>
    <dbReference type="NCBI Taxonomy" id="5046"/>
    <lineage>
        <taxon>Eukaryota</taxon>
        <taxon>Fungi</taxon>
        <taxon>Dikarya</taxon>
        <taxon>Ascomycota</taxon>
        <taxon>Pezizomycotina</taxon>
        <taxon>Sordariomycetes</taxon>
        <taxon>Hypocreomycetidae</taxon>
        <taxon>Hypocreales</taxon>
        <taxon>Sarocladiaceae</taxon>
        <taxon>Sarocladium</taxon>
    </lineage>
</organism>
<protein>
    <recommendedName>
        <fullName evidence="16">ABC transporter</fullName>
    </recommendedName>
</protein>
<feature type="transmembrane region" description="Helical" evidence="11">
    <location>
        <begin position="129"/>
        <end position="145"/>
    </location>
</feature>
<evidence type="ECO:0000256" key="9">
    <source>
        <dbReference type="ARBA" id="ARBA00023136"/>
    </source>
</evidence>
<feature type="transmembrane region" description="Helical" evidence="11">
    <location>
        <begin position="1031"/>
        <end position="1061"/>
    </location>
</feature>
<evidence type="ECO:0008006" key="16">
    <source>
        <dbReference type="Google" id="ProtNLM"/>
    </source>
</evidence>
<dbReference type="PROSITE" id="PS50893">
    <property type="entry name" value="ABC_TRANSPORTER_2"/>
    <property type="match status" value="2"/>
</dbReference>
<sequence>MASLPSFEHISPNLLTLGIVLCLSIPSIRLQVIQSYNKATKAPKATTYQDADGFAIKTSEAFCQQANTSVMVISILASIGLAVNLSYCVEGPSHLSASSILNGATWMCLLLQVRAFGREQSLHSRYTQAQTIAFCAIVVLTSGVYRQMTQQQPSAYRNHNAQGHLIVDSIASLLILVVCLCIARRPVVVFDGQMVDNENGASGLSLLTFSWSPFHQWGAPMPYKLSLRDLPSVSHNIRARTLRSRFSTVTKAQPMKRPLWWQLVTMFRKQLFQQWLLIALRATSEFATRLILFRLLRCLEAPTNNSLHYSFPLSAMLWVAGLAASLLVESFASQWLNWISQMKLSMPVIALLNGLVFEKMTRLSKQGNVPRDERGEKLEASTPTNIALGDLLSNHNNTIAQACSDSYPFPLAAAKLLLDVSYLTRLLGAKSVVIGSVSSIIFLPISFRLSGHHQALQRQTNKTHSEFTAMMSELGRSLRHIRLASMERIWENLVNGLRKKELDQIWTSGATLALLTLLADLGPILMTSVTLSAYSYQTGNLSPSVAFTALSLLSNLHDIFRNLPRFSASLHQSWISCQKVQCYLDIPERLLFSISSEVLAFEDAELAWGTHEPTTPSSEPKKIFSLENINIAFPRGKLTVVTGSTGSGKSLVVASLLEEASLIAGVLKKPTMKDPLTRDGDWSPAHIEHGRTALVSQPPWIEDCTIKDNILFGQAFSQDRYGKVIQACLLDDDLAAMRDGDQTRAGINGAMLSGGQKWRVALARALYSTAEILILEDILSAVDAPVARKLCERAFAAGPLTNGRTRVLITQRPELLSSVADAFITLEHNRSSSSRTPLAPTILYSDLEGRLGGLPSPRSLGVPTTPRPAHAPTSTDFAKPTPRKSSTKERSAQSMRYAWLAYLSYVGGWKVQVSGILAIVGSQLLSTSPSWWLAQWTSQQDDTEAQSKIQQRISLYLILAVGGGVAKALETIFVLTVSYHVSQPLFQKMLYGILHAPLRWIDNTSMGRLAHTLEGDVYAIDYRSAGELGSIIGVAVQMMIIICTSLIATPYVVFLCIGLLLSFQSISSRYFALSRSLRPLISATHQPMIEHASSTANGLSTIRAFGKEQIYIARMERLIDAGTKVGWHLSLNQRWMNQRLAFLSSAFVAVTAAGVVLRGSSAAAAGLAITTAFKLKSVLARTLGTTTVLRLGADAIDRALELAQMPVETLDDGDDPPTHWPTAGALEVRNLTVVYDENLPPVLKSVSLGANSGQRVGIVGRTGAGKSTLVSSILRFIQASHGKILIDGVDIGTLKLRKVRSAIGLIPQDPFLFTSTLRLNLDPDGLRSDEELLSVLHRVHLTSAHNSFSNLDMVIRAGGANVSYGERQLICLARALLAHCRMLILDEATSAMDSRTEALIQKTIREEFSDATILVIAHKLSTIMDSDALFVLHQGSVVESGSPMDLMQAKGFFWQMMQESDDTVIN</sequence>
<dbReference type="Gene3D" id="1.20.1560.10">
    <property type="entry name" value="ABC transporter type 1, transmembrane domain"/>
    <property type="match status" value="2"/>
</dbReference>
<gene>
    <name evidence="14" type="ORF">NLU13_3758</name>
</gene>
<dbReference type="GO" id="GO:0140359">
    <property type="term" value="F:ABC-type transporter activity"/>
    <property type="evidence" value="ECO:0007669"/>
    <property type="project" value="InterPro"/>
</dbReference>
<keyword evidence="7" id="KW-0067">ATP-binding</keyword>
<dbReference type="PANTHER" id="PTHR24223">
    <property type="entry name" value="ATP-BINDING CASSETTE SUB-FAMILY C"/>
    <property type="match status" value="1"/>
</dbReference>
<feature type="transmembrane region" description="Helical" evidence="11">
    <location>
        <begin position="165"/>
        <end position="183"/>
    </location>
</feature>
<evidence type="ECO:0000256" key="6">
    <source>
        <dbReference type="ARBA" id="ARBA00022741"/>
    </source>
</evidence>
<dbReference type="Pfam" id="PF00005">
    <property type="entry name" value="ABC_tran"/>
    <property type="match status" value="2"/>
</dbReference>
<keyword evidence="15" id="KW-1185">Reference proteome</keyword>
<dbReference type="InterPro" id="IPR027417">
    <property type="entry name" value="P-loop_NTPase"/>
</dbReference>
<dbReference type="GO" id="GO:0016887">
    <property type="term" value="F:ATP hydrolysis activity"/>
    <property type="evidence" value="ECO:0007669"/>
    <property type="project" value="InterPro"/>
</dbReference>
<dbReference type="Proteomes" id="UP001175261">
    <property type="component" value="Unassembled WGS sequence"/>
</dbReference>
<feature type="transmembrane region" description="Helical" evidence="11">
    <location>
        <begin position="275"/>
        <end position="296"/>
    </location>
</feature>
<dbReference type="FunFam" id="1.20.1560.10:FF:000013">
    <property type="entry name" value="ABC transporter C family member 2"/>
    <property type="match status" value="1"/>
</dbReference>
<dbReference type="SMART" id="SM00382">
    <property type="entry name" value="AAA"/>
    <property type="match status" value="2"/>
</dbReference>
<evidence type="ECO:0000256" key="1">
    <source>
        <dbReference type="ARBA" id="ARBA00004141"/>
    </source>
</evidence>
<evidence type="ECO:0000256" key="3">
    <source>
        <dbReference type="ARBA" id="ARBA00022448"/>
    </source>
</evidence>
<name>A0AA39L808_SARSR</name>
<feature type="domain" description="ABC transmembrane type-1" evidence="13">
    <location>
        <begin position="915"/>
        <end position="1173"/>
    </location>
</feature>
<dbReference type="GO" id="GO:0005737">
    <property type="term" value="C:cytoplasm"/>
    <property type="evidence" value="ECO:0007669"/>
    <property type="project" value="UniProtKB-ARBA"/>
</dbReference>
<evidence type="ECO:0000256" key="8">
    <source>
        <dbReference type="ARBA" id="ARBA00022989"/>
    </source>
</evidence>
<dbReference type="PROSITE" id="PS50929">
    <property type="entry name" value="ABC_TM1F"/>
    <property type="match status" value="2"/>
</dbReference>
<comment type="caution">
    <text evidence="14">The sequence shown here is derived from an EMBL/GenBank/DDBJ whole genome shotgun (WGS) entry which is preliminary data.</text>
</comment>
<dbReference type="Gene3D" id="3.40.50.300">
    <property type="entry name" value="P-loop containing nucleotide triphosphate hydrolases"/>
    <property type="match status" value="2"/>
</dbReference>
<dbReference type="InterPro" id="IPR050173">
    <property type="entry name" value="ABC_transporter_C-like"/>
</dbReference>
<dbReference type="PROSITE" id="PS00211">
    <property type="entry name" value="ABC_TRANSPORTER_1"/>
    <property type="match status" value="1"/>
</dbReference>
<feature type="domain" description="ABC transporter" evidence="12">
    <location>
        <begin position="1226"/>
        <end position="1459"/>
    </location>
</feature>
<keyword evidence="3" id="KW-0813">Transport</keyword>
<keyword evidence="4 11" id="KW-0812">Transmembrane</keyword>
<reference evidence="14" key="1">
    <citation type="submission" date="2022-10" db="EMBL/GenBank/DDBJ databases">
        <title>Determination and structural analysis of whole genome sequence of Sarocladium strictum F4-1.</title>
        <authorList>
            <person name="Hu L."/>
            <person name="Jiang Y."/>
        </authorList>
    </citation>
    <scope>NUCLEOTIDE SEQUENCE</scope>
    <source>
        <strain evidence="14">F4-1</strain>
    </source>
</reference>
<feature type="domain" description="ABC transporter" evidence="12">
    <location>
        <begin position="599"/>
        <end position="853"/>
    </location>
</feature>
<dbReference type="SUPFAM" id="SSF52540">
    <property type="entry name" value="P-loop containing nucleoside triphosphate hydrolases"/>
    <property type="match status" value="2"/>
</dbReference>
<dbReference type="Pfam" id="PF00664">
    <property type="entry name" value="ABC_membrane"/>
    <property type="match status" value="2"/>
</dbReference>
<evidence type="ECO:0000256" key="4">
    <source>
        <dbReference type="ARBA" id="ARBA00022692"/>
    </source>
</evidence>
<evidence type="ECO:0000259" key="13">
    <source>
        <dbReference type="PROSITE" id="PS50929"/>
    </source>
</evidence>
<feature type="transmembrane region" description="Helical" evidence="11">
    <location>
        <begin position="66"/>
        <end position="87"/>
    </location>
</feature>
<feature type="domain" description="ABC transmembrane type-1" evidence="13">
    <location>
        <begin position="428"/>
        <end position="572"/>
    </location>
</feature>
<keyword evidence="9 11" id="KW-0472">Membrane</keyword>
<dbReference type="PANTHER" id="PTHR24223:SF456">
    <property type="entry name" value="MULTIDRUG RESISTANCE-ASSOCIATED PROTEIN LETHAL(2)03659"/>
    <property type="match status" value="1"/>
</dbReference>
<dbReference type="GO" id="GO:0016020">
    <property type="term" value="C:membrane"/>
    <property type="evidence" value="ECO:0007669"/>
    <property type="project" value="UniProtKB-SubCell"/>
</dbReference>
<evidence type="ECO:0000256" key="2">
    <source>
        <dbReference type="ARBA" id="ARBA00009726"/>
    </source>
</evidence>
<dbReference type="InterPro" id="IPR003439">
    <property type="entry name" value="ABC_transporter-like_ATP-bd"/>
</dbReference>
<keyword evidence="8 11" id="KW-1133">Transmembrane helix</keyword>
<evidence type="ECO:0000256" key="11">
    <source>
        <dbReference type="SAM" id="Phobius"/>
    </source>
</evidence>
<dbReference type="InterPro" id="IPR017871">
    <property type="entry name" value="ABC_transporter-like_CS"/>
</dbReference>
<evidence type="ECO:0000259" key="12">
    <source>
        <dbReference type="PROSITE" id="PS50893"/>
    </source>
</evidence>
<accession>A0AA39L808</accession>
<dbReference type="FunFam" id="3.40.50.300:FF:000838">
    <property type="entry name" value="ABC multidrug transporter (Eurofung)"/>
    <property type="match status" value="1"/>
</dbReference>
<evidence type="ECO:0000256" key="10">
    <source>
        <dbReference type="SAM" id="MobiDB-lite"/>
    </source>
</evidence>
<feature type="region of interest" description="Disordered" evidence="10">
    <location>
        <begin position="855"/>
        <end position="889"/>
    </location>
</feature>
<feature type="transmembrane region" description="Helical" evidence="11">
    <location>
        <begin position="955"/>
        <end position="981"/>
    </location>
</feature>
<dbReference type="CDD" id="cd03244">
    <property type="entry name" value="ABCC_MRP_domain2"/>
    <property type="match status" value="1"/>
</dbReference>
<dbReference type="InterPro" id="IPR011527">
    <property type="entry name" value="ABC1_TM_dom"/>
</dbReference>
<dbReference type="SUPFAM" id="SSF90123">
    <property type="entry name" value="ABC transporter transmembrane region"/>
    <property type="match status" value="2"/>
</dbReference>
<evidence type="ECO:0000313" key="15">
    <source>
        <dbReference type="Proteomes" id="UP001175261"/>
    </source>
</evidence>